<comment type="caution">
    <text evidence="1">The sequence shown here is derived from an EMBL/GenBank/DDBJ whole genome shotgun (WGS) entry which is preliminary data.</text>
</comment>
<dbReference type="RefSeq" id="WP_183617313.1">
    <property type="nucleotide sequence ID" value="NZ_JACIDY010000005.1"/>
</dbReference>
<protein>
    <recommendedName>
        <fullName evidence="3">MmcB family DNA repair protein</fullName>
    </recommendedName>
</protein>
<evidence type="ECO:0008006" key="3">
    <source>
        <dbReference type="Google" id="ProtNLM"/>
    </source>
</evidence>
<gene>
    <name evidence="1" type="ORF">GGR39_002385</name>
</gene>
<organism evidence="1 2">
    <name type="scientific">Novosphingobium fluoreni</name>
    <dbReference type="NCBI Taxonomy" id="1391222"/>
    <lineage>
        <taxon>Bacteria</taxon>
        <taxon>Pseudomonadati</taxon>
        <taxon>Pseudomonadota</taxon>
        <taxon>Alphaproteobacteria</taxon>
        <taxon>Sphingomonadales</taxon>
        <taxon>Sphingomonadaceae</taxon>
        <taxon>Novosphingobium</taxon>
    </lineage>
</organism>
<evidence type="ECO:0000313" key="2">
    <source>
        <dbReference type="Proteomes" id="UP000561459"/>
    </source>
</evidence>
<accession>A0A7W6FYX2</accession>
<evidence type="ECO:0000313" key="1">
    <source>
        <dbReference type="EMBL" id="MBB3940728.1"/>
    </source>
</evidence>
<dbReference type="InterPro" id="IPR009394">
    <property type="entry name" value="MmcB-like"/>
</dbReference>
<dbReference type="Proteomes" id="UP000561459">
    <property type="component" value="Unassembled WGS sequence"/>
</dbReference>
<dbReference type="AlphaFoldDB" id="A0A7W6FYX2"/>
<name>A0A7W6FYX2_9SPHN</name>
<sequence>MSDQGWKHDDLARDLAQHLRSDKRLVWTDMQLGPSGSPRPDVYTLERSYSKPLPTAYECKISRSDLRSDTTSGKWQKYLQYAGAVIFAVPEGLCTPAEIPTGCGLIVRKAQAWRHVRKATRAHVSLPMDACMKLLIDGVGRTVGPHVPHPRRLELWSEHKAVRKKFGESVALAARDIAAAQETAASARASRDEAWKRLDREVAAKREYLMGQVQKDAAEFEAVKRELIEWLGIEDASSAFGVRRRIAELRAACDADARVARAERALCDALRSLRHMTKTFEGLTQEQAA</sequence>
<proteinExistence type="predicted"/>
<reference evidence="1 2" key="1">
    <citation type="submission" date="2020-08" db="EMBL/GenBank/DDBJ databases">
        <title>Genomic Encyclopedia of Type Strains, Phase IV (KMG-IV): sequencing the most valuable type-strain genomes for metagenomic binning, comparative biology and taxonomic classification.</title>
        <authorList>
            <person name="Goeker M."/>
        </authorList>
    </citation>
    <scope>NUCLEOTIDE SEQUENCE [LARGE SCALE GENOMIC DNA]</scope>
    <source>
        <strain evidence="1 2">DSM 27568</strain>
    </source>
</reference>
<keyword evidence="2" id="KW-1185">Reference proteome</keyword>
<dbReference type="EMBL" id="JACIDY010000005">
    <property type="protein sequence ID" value="MBB3940728.1"/>
    <property type="molecule type" value="Genomic_DNA"/>
</dbReference>
<dbReference type="Pfam" id="PF06319">
    <property type="entry name" value="MmcB-like"/>
    <property type="match status" value="1"/>
</dbReference>